<name>A0ACB8DY31_DERSI</name>
<gene>
    <name evidence="1" type="ORF">HPB49_008875</name>
</gene>
<protein>
    <submittedName>
        <fullName evidence="1">Uncharacterized protein</fullName>
    </submittedName>
</protein>
<dbReference type="Proteomes" id="UP000821865">
    <property type="component" value="Chromosome 1"/>
</dbReference>
<accession>A0ACB8DY31</accession>
<keyword evidence="2" id="KW-1185">Reference proteome</keyword>
<proteinExistence type="predicted"/>
<evidence type="ECO:0000313" key="1">
    <source>
        <dbReference type="EMBL" id="KAH7979263.1"/>
    </source>
</evidence>
<sequence length="244" mass="27876">MSPPHQHSHSSGPSTGAPCSPELRDAEKLKSSPSKMLTTRRTKRAESVETPSERRAAAEDAVACPSMEDARRRESQVNDQMDIQDASEDDNDDRNDEDNEHNGSLEWSFFGRRKPNRKVKDEQLRLERVTVRDEEHAKRLAALTRLAEKMSGRVRTYEVIIERTPIQKVGNSRGVIKARPGQTIEYIKDHLRCETATILEARLLGKTNMLLLTFNTESPPNKLVFDYEITRVDEYRPKVIACYN</sequence>
<dbReference type="EMBL" id="CM023470">
    <property type="protein sequence ID" value="KAH7979263.1"/>
    <property type="molecule type" value="Genomic_DNA"/>
</dbReference>
<comment type="caution">
    <text evidence="1">The sequence shown here is derived from an EMBL/GenBank/DDBJ whole genome shotgun (WGS) entry which is preliminary data.</text>
</comment>
<organism evidence="1 2">
    <name type="scientific">Dermacentor silvarum</name>
    <name type="common">Tick</name>
    <dbReference type="NCBI Taxonomy" id="543639"/>
    <lineage>
        <taxon>Eukaryota</taxon>
        <taxon>Metazoa</taxon>
        <taxon>Ecdysozoa</taxon>
        <taxon>Arthropoda</taxon>
        <taxon>Chelicerata</taxon>
        <taxon>Arachnida</taxon>
        <taxon>Acari</taxon>
        <taxon>Parasitiformes</taxon>
        <taxon>Ixodida</taxon>
        <taxon>Ixodoidea</taxon>
        <taxon>Ixodidae</taxon>
        <taxon>Rhipicephalinae</taxon>
        <taxon>Dermacentor</taxon>
    </lineage>
</organism>
<evidence type="ECO:0000313" key="2">
    <source>
        <dbReference type="Proteomes" id="UP000821865"/>
    </source>
</evidence>
<reference evidence="1" key="1">
    <citation type="submission" date="2020-05" db="EMBL/GenBank/DDBJ databases">
        <title>Large-scale comparative analyses of tick genomes elucidate their genetic diversity and vector capacities.</title>
        <authorList>
            <person name="Jia N."/>
            <person name="Wang J."/>
            <person name="Shi W."/>
            <person name="Du L."/>
            <person name="Sun Y."/>
            <person name="Zhan W."/>
            <person name="Jiang J."/>
            <person name="Wang Q."/>
            <person name="Zhang B."/>
            <person name="Ji P."/>
            <person name="Sakyi L.B."/>
            <person name="Cui X."/>
            <person name="Yuan T."/>
            <person name="Jiang B."/>
            <person name="Yang W."/>
            <person name="Lam T.T.-Y."/>
            <person name="Chang Q."/>
            <person name="Ding S."/>
            <person name="Wang X."/>
            <person name="Zhu J."/>
            <person name="Ruan X."/>
            <person name="Zhao L."/>
            <person name="Wei J."/>
            <person name="Que T."/>
            <person name="Du C."/>
            <person name="Cheng J."/>
            <person name="Dai P."/>
            <person name="Han X."/>
            <person name="Huang E."/>
            <person name="Gao Y."/>
            <person name="Liu J."/>
            <person name="Shao H."/>
            <person name="Ye R."/>
            <person name="Li L."/>
            <person name="Wei W."/>
            <person name="Wang X."/>
            <person name="Wang C."/>
            <person name="Yang T."/>
            <person name="Huo Q."/>
            <person name="Li W."/>
            <person name="Guo W."/>
            <person name="Chen H."/>
            <person name="Zhou L."/>
            <person name="Ni X."/>
            <person name="Tian J."/>
            <person name="Zhou Y."/>
            <person name="Sheng Y."/>
            <person name="Liu T."/>
            <person name="Pan Y."/>
            <person name="Xia L."/>
            <person name="Li J."/>
            <person name="Zhao F."/>
            <person name="Cao W."/>
        </authorList>
    </citation>
    <scope>NUCLEOTIDE SEQUENCE</scope>
    <source>
        <strain evidence="1">Dsil-2018</strain>
    </source>
</reference>